<name>A0ABZ2LVX7_9BACT</name>
<evidence type="ECO:0000313" key="2">
    <source>
        <dbReference type="Proteomes" id="UP001370348"/>
    </source>
</evidence>
<evidence type="ECO:0000313" key="1">
    <source>
        <dbReference type="EMBL" id="WXB13290.1"/>
    </source>
</evidence>
<protein>
    <submittedName>
        <fullName evidence="1">Uncharacterized protein</fullName>
    </submittedName>
</protein>
<reference evidence="1 2" key="1">
    <citation type="submission" date="2021-12" db="EMBL/GenBank/DDBJ databases">
        <title>Discovery of the Pendulisporaceae a myxobacterial family with distinct sporulation behavior and unique specialized metabolism.</title>
        <authorList>
            <person name="Garcia R."/>
            <person name="Popoff A."/>
            <person name="Bader C.D."/>
            <person name="Loehr J."/>
            <person name="Walesch S."/>
            <person name="Walt C."/>
            <person name="Boldt J."/>
            <person name="Bunk B."/>
            <person name="Haeckl F.J.F.P.J."/>
            <person name="Gunesch A.P."/>
            <person name="Birkelbach J."/>
            <person name="Nuebel U."/>
            <person name="Pietschmann T."/>
            <person name="Bach T."/>
            <person name="Mueller R."/>
        </authorList>
    </citation>
    <scope>NUCLEOTIDE SEQUENCE [LARGE SCALE GENOMIC DNA]</scope>
    <source>
        <strain evidence="1 2">MSr11954</strain>
    </source>
</reference>
<dbReference type="Proteomes" id="UP001370348">
    <property type="component" value="Chromosome"/>
</dbReference>
<dbReference type="EMBL" id="CP089984">
    <property type="protein sequence ID" value="WXB13290.1"/>
    <property type="molecule type" value="Genomic_DNA"/>
</dbReference>
<keyword evidence="2" id="KW-1185">Reference proteome</keyword>
<sequence>MEEERKVLYVEALVKTGNLPRAKYEAVAFLRAHPTSPHAARLRALVQQ</sequence>
<gene>
    <name evidence="1" type="ORF">LZC94_36280</name>
</gene>
<dbReference type="RefSeq" id="WP_394822911.1">
    <property type="nucleotide sequence ID" value="NZ_CP089984.1"/>
</dbReference>
<accession>A0ABZ2LVX7</accession>
<proteinExistence type="predicted"/>
<organism evidence="1 2">
    <name type="scientific">Pendulispora albinea</name>
    <dbReference type="NCBI Taxonomy" id="2741071"/>
    <lineage>
        <taxon>Bacteria</taxon>
        <taxon>Pseudomonadati</taxon>
        <taxon>Myxococcota</taxon>
        <taxon>Myxococcia</taxon>
        <taxon>Myxococcales</taxon>
        <taxon>Sorangiineae</taxon>
        <taxon>Pendulisporaceae</taxon>
        <taxon>Pendulispora</taxon>
    </lineage>
</organism>